<name>A0A317ERM1_9SPHI</name>
<sequence>MNQIDFQDNILMLKVGKSSLIVRLILVPVTLLFFLLPIWGLSLNLADGQGIKFLSVLIFAGYFLLGFYLLRICLWNTFGKEVISFGLNTITYEADYGWFKGNKKEIPLENSVCKIKPSEFENQGKGILVFESDQSEIECVALVPLEKLQVLFTHIQDKIAAIKPEEFQN</sequence>
<dbReference type="RefSeq" id="WP_109925502.1">
    <property type="nucleotide sequence ID" value="NZ_QGNZ01000002.1"/>
</dbReference>
<feature type="transmembrane region" description="Helical" evidence="1">
    <location>
        <begin position="20"/>
        <end position="39"/>
    </location>
</feature>
<evidence type="ECO:0000313" key="3">
    <source>
        <dbReference type="Proteomes" id="UP000245379"/>
    </source>
</evidence>
<dbReference type="EMBL" id="QGNZ01000002">
    <property type="protein sequence ID" value="PWS27798.1"/>
    <property type="molecule type" value="Genomic_DNA"/>
</dbReference>
<reference evidence="2 3" key="1">
    <citation type="submission" date="2018-05" db="EMBL/GenBank/DDBJ databases">
        <title>Pedobacter paludis sp. nov., isolated from wetland soil.</title>
        <authorList>
            <person name="Zhang Y."/>
            <person name="Wang G."/>
        </authorList>
    </citation>
    <scope>NUCLEOTIDE SEQUENCE [LARGE SCALE GENOMIC DNA]</scope>
    <source>
        <strain evidence="2 3">KCTC22721</strain>
    </source>
</reference>
<evidence type="ECO:0000313" key="2">
    <source>
        <dbReference type="EMBL" id="PWS27798.1"/>
    </source>
</evidence>
<keyword evidence="1" id="KW-0472">Membrane</keyword>
<proteinExistence type="predicted"/>
<evidence type="ECO:0000256" key="1">
    <source>
        <dbReference type="SAM" id="Phobius"/>
    </source>
</evidence>
<comment type="caution">
    <text evidence="2">The sequence shown here is derived from an EMBL/GenBank/DDBJ whole genome shotgun (WGS) entry which is preliminary data.</text>
</comment>
<dbReference type="AlphaFoldDB" id="A0A317ERM1"/>
<feature type="transmembrane region" description="Helical" evidence="1">
    <location>
        <begin position="51"/>
        <end position="70"/>
    </location>
</feature>
<protein>
    <submittedName>
        <fullName evidence="2">Uncharacterized protein</fullName>
    </submittedName>
</protein>
<dbReference type="OrthoDB" id="671726at2"/>
<keyword evidence="1" id="KW-0812">Transmembrane</keyword>
<keyword evidence="1" id="KW-1133">Transmembrane helix</keyword>
<accession>A0A317ERM1</accession>
<dbReference type="Proteomes" id="UP000245379">
    <property type="component" value="Unassembled WGS sequence"/>
</dbReference>
<keyword evidence="3" id="KW-1185">Reference proteome</keyword>
<organism evidence="2 3">
    <name type="scientific">Pedobacter yonginense</name>
    <dbReference type="NCBI Taxonomy" id="651869"/>
    <lineage>
        <taxon>Bacteria</taxon>
        <taxon>Pseudomonadati</taxon>
        <taxon>Bacteroidota</taxon>
        <taxon>Sphingobacteriia</taxon>
        <taxon>Sphingobacteriales</taxon>
        <taxon>Sphingobacteriaceae</taxon>
        <taxon>Pedobacter</taxon>
    </lineage>
</organism>
<gene>
    <name evidence="2" type="ORF">DHW03_09480</name>
</gene>